<feature type="transmembrane region" description="Helical" evidence="1">
    <location>
        <begin position="39"/>
        <end position="57"/>
    </location>
</feature>
<evidence type="ECO:0000313" key="3">
    <source>
        <dbReference type="EMBL" id="WCO03192.1"/>
    </source>
</evidence>
<keyword evidence="4" id="KW-1185">Reference proteome</keyword>
<protein>
    <submittedName>
        <fullName evidence="3">VTT domain-containing protein</fullName>
    </submittedName>
</protein>
<evidence type="ECO:0000259" key="2">
    <source>
        <dbReference type="Pfam" id="PF09335"/>
    </source>
</evidence>
<keyword evidence="1" id="KW-0472">Membrane</keyword>
<evidence type="ECO:0000256" key="1">
    <source>
        <dbReference type="SAM" id="Phobius"/>
    </source>
</evidence>
<gene>
    <name evidence="3" type="ORF">MUN68_006765</name>
</gene>
<reference evidence="3 4" key="1">
    <citation type="submission" date="2023-01" db="EMBL/GenBank/DDBJ databases">
        <title>Psychroserpens ponticola sp. nov., isolated from seawater.</title>
        <authorList>
            <person name="Kristyanto S."/>
            <person name="Jung J."/>
            <person name="Kim J.M."/>
            <person name="Jeon C.O."/>
        </authorList>
    </citation>
    <scope>NUCLEOTIDE SEQUENCE [LARGE SCALE GENOMIC DNA]</scope>
    <source>
        <strain evidence="3 4">MSW6</strain>
    </source>
</reference>
<feature type="domain" description="VTT" evidence="2">
    <location>
        <begin position="89"/>
        <end position="184"/>
    </location>
</feature>
<accession>A0ABY7S1I7</accession>
<sequence>MKPTTRTRDLSSKSRFQALHQYNIQTGFYDFIWNALKTAFPYIVICIVALVTINQFFNINTLLVRLTEVLPVYGVLSFFFMSETILGLVPPEMFIAWSGKMATPWVFLSILALLSYAGGLMSYWLGQLSTKLPSIHRYLENKMEKQLENSKKWGGFLIVVGALLPVPFAVSCMTAGLIKYPFKSVAYYGSLRVLRIFGYGIVIFNVL</sequence>
<dbReference type="Pfam" id="PF09335">
    <property type="entry name" value="VTT_dom"/>
    <property type="match status" value="1"/>
</dbReference>
<dbReference type="EMBL" id="CP116221">
    <property type="protein sequence ID" value="WCO03192.1"/>
    <property type="molecule type" value="Genomic_DNA"/>
</dbReference>
<keyword evidence="1" id="KW-1133">Transmembrane helix</keyword>
<feature type="transmembrane region" description="Helical" evidence="1">
    <location>
        <begin position="185"/>
        <end position="206"/>
    </location>
</feature>
<keyword evidence="1" id="KW-0812">Transmembrane</keyword>
<proteinExistence type="predicted"/>
<evidence type="ECO:0000313" key="4">
    <source>
        <dbReference type="Proteomes" id="UP001202717"/>
    </source>
</evidence>
<organism evidence="3 4">
    <name type="scientific">Psychroserpens ponticola</name>
    <dbReference type="NCBI Taxonomy" id="2932268"/>
    <lineage>
        <taxon>Bacteria</taxon>
        <taxon>Pseudomonadati</taxon>
        <taxon>Bacteroidota</taxon>
        <taxon>Flavobacteriia</taxon>
        <taxon>Flavobacteriales</taxon>
        <taxon>Flavobacteriaceae</taxon>
        <taxon>Psychroserpens</taxon>
    </lineage>
</organism>
<feature type="transmembrane region" description="Helical" evidence="1">
    <location>
        <begin position="101"/>
        <end position="125"/>
    </location>
</feature>
<dbReference type="Proteomes" id="UP001202717">
    <property type="component" value="Chromosome"/>
</dbReference>
<dbReference type="RefSeq" id="WP_249994220.1">
    <property type="nucleotide sequence ID" value="NZ_CP116221.1"/>
</dbReference>
<feature type="transmembrane region" description="Helical" evidence="1">
    <location>
        <begin position="153"/>
        <end position="178"/>
    </location>
</feature>
<feature type="transmembrane region" description="Helical" evidence="1">
    <location>
        <begin position="69"/>
        <end position="89"/>
    </location>
</feature>
<dbReference type="InterPro" id="IPR032816">
    <property type="entry name" value="VTT_dom"/>
</dbReference>
<name>A0ABY7S1I7_9FLAO</name>